<sequence length="440" mass="48114">PAPGTPPLPQGLRQPGQPGQPAQPGTAAPIQGRAAPLPGAPAPTATQPGATAPQPTGRAPAQPGALPQGQAQPQQAPTAQPGFAAPQQQQQYQGQAPQPGQAGALPPSDRRGRLGPAGAAALGAAAGFVGGYMASEGARSFEDVRQRRREVTQDGVTVIQEPGRQIIRDEDNRVFLRHDETERFRELRGDVRTERRGSDHVTIYERPDGDQIVTVTDDSGRLLRRYRRDRGGRETVIIDNTWRGPPRSFEEDIVELPPPPLRIPRERYIVDADNADENLIYETIVAPPVAPIPRRYTLDEVRYSPDLRARMRSVDVNTINFETASWEVTPDQVGRLATIAQALNQAIRNNPSEVFLIEGHTDAVGSDVDNLSLSDRRAQSVAAILTRDYQVPPENLTTQGYGEQYLKVNTQAPSRENRRVTVRRITPLLQGQNGQQQPQQ</sequence>
<feature type="domain" description="OmpA-like" evidence="3">
    <location>
        <begin position="308"/>
        <end position="433"/>
    </location>
</feature>
<evidence type="ECO:0000259" key="3">
    <source>
        <dbReference type="PROSITE" id="PS51123"/>
    </source>
</evidence>
<reference evidence="5" key="1">
    <citation type="submission" date="2018-03" db="EMBL/GenBank/DDBJ databases">
        <authorList>
            <person name="Sun L."/>
            <person name="Liu H."/>
            <person name="Chen W."/>
            <person name="Huang K."/>
            <person name="Liu W."/>
            <person name="Gao X."/>
        </authorList>
    </citation>
    <scope>NUCLEOTIDE SEQUENCE [LARGE SCALE GENOMIC DNA]</scope>
    <source>
        <strain evidence="5">SH9</strain>
    </source>
</reference>
<evidence type="ECO:0000313" key="4">
    <source>
        <dbReference type="EMBL" id="PSC02419.1"/>
    </source>
</evidence>
<dbReference type="CDD" id="cd07185">
    <property type="entry name" value="OmpA_C-like"/>
    <property type="match status" value="1"/>
</dbReference>
<dbReference type="Pfam" id="PF00691">
    <property type="entry name" value="OmpA"/>
    <property type="match status" value="1"/>
</dbReference>
<keyword evidence="1" id="KW-0472">Membrane</keyword>
<feature type="non-terminal residue" evidence="4">
    <location>
        <position position="1"/>
    </location>
</feature>
<feature type="region of interest" description="Disordered" evidence="2">
    <location>
        <begin position="1"/>
        <end position="116"/>
    </location>
</feature>
<dbReference type="PROSITE" id="PS51123">
    <property type="entry name" value="OMPA_2"/>
    <property type="match status" value="1"/>
</dbReference>
<dbReference type="GO" id="GO:0016020">
    <property type="term" value="C:membrane"/>
    <property type="evidence" value="ECO:0007669"/>
    <property type="project" value="UniProtKB-UniRule"/>
</dbReference>
<dbReference type="InterPro" id="IPR036737">
    <property type="entry name" value="OmpA-like_sf"/>
</dbReference>
<evidence type="ECO:0000313" key="5">
    <source>
        <dbReference type="Proteomes" id="UP000239772"/>
    </source>
</evidence>
<dbReference type="InterPro" id="IPR006665">
    <property type="entry name" value="OmpA-like"/>
</dbReference>
<dbReference type="SUPFAM" id="SSF81995">
    <property type="entry name" value="beta-sandwich domain of Sec23/24"/>
    <property type="match status" value="1"/>
</dbReference>
<dbReference type="OrthoDB" id="9792021at2"/>
<dbReference type="RefSeq" id="WP_106340851.1">
    <property type="nucleotide sequence ID" value="NZ_PVZS01000065.1"/>
</dbReference>
<proteinExistence type="predicted"/>
<dbReference type="PANTHER" id="PTHR30329">
    <property type="entry name" value="STATOR ELEMENT OF FLAGELLAR MOTOR COMPLEX"/>
    <property type="match status" value="1"/>
</dbReference>
<name>A0A2T1HLG2_9HYPH</name>
<comment type="caution">
    <text evidence="4">The sequence shown here is derived from an EMBL/GenBank/DDBJ whole genome shotgun (WGS) entry which is preliminary data.</text>
</comment>
<dbReference type="InterPro" id="IPR050330">
    <property type="entry name" value="Bact_OuterMem_StrucFunc"/>
</dbReference>
<organism evidence="4 5">
    <name type="scientific">Alsobacter soli</name>
    <dbReference type="NCBI Taxonomy" id="2109933"/>
    <lineage>
        <taxon>Bacteria</taxon>
        <taxon>Pseudomonadati</taxon>
        <taxon>Pseudomonadota</taxon>
        <taxon>Alphaproteobacteria</taxon>
        <taxon>Hyphomicrobiales</taxon>
        <taxon>Alsobacteraceae</taxon>
        <taxon>Alsobacter</taxon>
    </lineage>
</organism>
<feature type="compositionally biased region" description="Low complexity" evidence="2">
    <location>
        <begin position="10"/>
        <end position="107"/>
    </location>
</feature>
<protein>
    <recommendedName>
        <fullName evidence="3">OmpA-like domain-containing protein</fullName>
    </recommendedName>
</protein>
<dbReference type="AlphaFoldDB" id="A0A2T1HLG2"/>
<dbReference type="SUPFAM" id="SSF103088">
    <property type="entry name" value="OmpA-like"/>
    <property type="match status" value="1"/>
</dbReference>
<dbReference type="EMBL" id="PVZS01000065">
    <property type="protein sequence ID" value="PSC02419.1"/>
    <property type="molecule type" value="Genomic_DNA"/>
</dbReference>
<dbReference type="PANTHER" id="PTHR30329:SF21">
    <property type="entry name" value="LIPOPROTEIN YIAD-RELATED"/>
    <property type="match status" value="1"/>
</dbReference>
<dbReference type="Gene3D" id="3.30.1330.60">
    <property type="entry name" value="OmpA-like domain"/>
    <property type="match status" value="1"/>
</dbReference>
<dbReference type="Proteomes" id="UP000239772">
    <property type="component" value="Unassembled WGS sequence"/>
</dbReference>
<keyword evidence="5" id="KW-1185">Reference proteome</keyword>
<gene>
    <name evidence="4" type="ORF">SLNSH_24225</name>
</gene>
<evidence type="ECO:0000256" key="1">
    <source>
        <dbReference type="PROSITE-ProRule" id="PRU00473"/>
    </source>
</evidence>
<evidence type="ECO:0000256" key="2">
    <source>
        <dbReference type="SAM" id="MobiDB-lite"/>
    </source>
</evidence>
<accession>A0A2T1HLG2</accession>